<feature type="domain" description="NAD(P)-binding" evidence="1">
    <location>
        <begin position="9"/>
        <end position="147"/>
    </location>
</feature>
<sequence>MTTPILLTGGTGTLGRQMLPLLRAAGRKVRVLSRRPHDATDGVEYVTGDLATGTGIDAAVTGVETVVHCAGSAKGDDVKARHLVRAASAAGARHLVYVSVVGADRVPMTGRADRAMFGYYGAKRGGELAVAGAGLPWTTLRATQFHDLMLRTASGMAKLPVLPVPSGMRVQPVDSGEVAARMVELALGEPAGLVPDLGGPRVYGMDELIRDYLRATGKRRPLLPMRMPGAAAAAMRAGVNLTTTGGTTGRRTWEEFLAERS</sequence>
<accession>A0ABV6MGE1</accession>
<organism evidence="2 3">
    <name type="scientific">Phytohabitans kaempferiae</name>
    <dbReference type="NCBI Taxonomy" id="1620943"/>
    <lineage>
        <taxon>Bacteria</taxon>
        <taxon>Bacillati</taxon>
        <taxon>Actinomycetota</taxon>
        <taxon>Actinomycetes</taxon>
        <taxon>Micromonosporales</taxon>
        <taxon>Micromonosporaceae</taxon>
    </lineage>
</organism>
<dbReference type="SUPFAM" id="SSF51735">
    <property type="entry name" value="NAD(P)-binding Rossmann-fold domains"/>
    <property type="match status" value="1"/>
</dbReference>
<dbReference type="InterPro" id="IPR051207">
    <property type="entry name" value="ComplexI_NDUFA9_subunit"/>
</dbReference>
<dbReference type="Gene3D" id="3.40.50.720">
    <property type="entry name" value="NAD(P)-binding Rossmann-like Domain"/>
    <property type="match status" value="1"/>
</dbReference>
<reference evidence="2 3" key="1">
    <citation type="submission" date="2024-09" db="EMBL/GenBank/DDBJ databases">
        <authorList>
            <person name="Sun Q."/>
            <person name="Mori K."/>
        </authorList>
    </citation>
    <scope>NUCLEOTIDE SEQUENCE [LARGE SCALE GENOMIC DNA]</scope>
    <source>
        <strain evidence="2 3">TBRC 3947</strain>
    </source>
</reference>
<protein>
    <submittedName>
        <fullName evidence="2">SDR family oxidoreductase</fullName>
    </submittedName>
</protein>
<evidence type="ECO:0000259" key="1">
    <source>
        <dbReference type="Pfam" id="PF13460"/>
    </source>
</evidence>
<comment type="caution">
    <text evidence="2">The sequence shown here is derived from an EMBL/GenBank/DDBJ whole genome shotgun (WGS) entry which is preliminary data.</text>
</comment>
<dbReference type="InterPro" id="IPR036291">
    <property type="entry name" value="NAD(P)-bd_dom_sf"/>
</dbReference>
<name>A0ABV6MGE1_9ACTN</name>
<evidence type="ECO:0000313" key="3">
    <source>
        <dbReference type="Proteomes" id="UP001589867"/>
    </source>
</evidence>
<dbReference type="Pfam" id="PF13460">
    <property type="entry name" value="NAD_binding_10"/>
    <property type="match status" value="1"/>
</dbReference>
<dbReference type="RefSeq" id="WP_377261876.1">
    <property type="nucleotide sequence ID" value="NZ_JBHLUH010000091.1"/>
</dbReference>
<dbReference type="PANTHER" id="PTHR12126">
    <property type="entry name" value="NADH-UBIQUINONE OXIDOREDUCTASE 39 KDA SUBUNIT-RELATED"/>
    <property type="match status" value="1"/>
</dbReference>
<keyword evidence="3" id="KW-1185">Reference proteome</keyword>
<dbReference type="EMBL" id="JBHLUH010000091">
    <property type="protein sequence ID" value="MFC0533802.1"/>
    <property type="molecule type" value="Genomic_DNA"/>
</dbReference>
<dbReference type="Proteomes" id="UP001589867">
    <property type="component" value="Unassembled WGS sequence"/>
</dbReference>
<dbReference type="InterPro" id="IPR016040">
    <property type="entry name" value="NAD(P)-bd_dom"/>
</dbReference>
<dbReference type="PANTHER" id="PTHR12126:SF11">
    <property type="entry name" value="NADH DEHYDROGENASE [UBIQUINONE] 1 ALPHA SUBCOMPLEX SUBUNIT 9, MITOCHONDRIAL"/>
    <property type="match status" value="1"/>
</dbReference>
<evidence type="ECO:0000313" key="2">
    <source>
        <dbReference type="EMBL" id="MFC0533802.1"/>
    </source>
</evidence>
<proteinExistence type="predicted"/>
<gene>
    <name evidence="2" type="ORF">ACFFIA_39995</name>
</gene>